<reference evidence="1 2" key="1">
    <citation type="submission" date="2024-01" db="EMBL/GenBank/DDBJ databases">
        <title>The complete chloroplast genome sequence of Lithospermum erythrorhizon: insights into the phylogenetic relationship among Boraginaceae species and the maternal lineages of purple gromwells.</title>
        <authorList>
            <person name="Okada T."/>
            <person name="Watanabe K."/>
        </authorList>
    </citation>
    <scope>NUCLEOTIDE SEQUENCE [LARGE SCALE GENOMIC DNA]</scope>
</reference>
<gene>
    <name evidence="1" type="ORF">LIER_12538</name>
</gene>
<dbReference type="Proteomes" id="UP001454036">
    <property type="component" value="Unassembled WGS sequence"/>
</dbReference>
<evidence type="ECO:0000313" key="2">
    <source>
        <dbReference type="Proteomes" id="UP001454036"/>
    </source>
</evidence>
<protein>
    <submittedName>
        <fullName evidence="1">Uncharacterized protein</fullName>
    </submittedName>
</protein>
<dbReference type="AlphaFoldDB" id="A0AAV3PU44"/>
<keyword evidence="2" id="KW-1185">Reference proteome</keyword>
<comment type="caution">
    <text evidence="1">The sequence shown here is derived from an EMBL/GenBank/DDBJ whole genome shotgun (WGS) entry which is preliminary data.</text>
</comment>
<dbReference type="EMBL" id="BAABME010002432">
    <property type="protein sequence ID" value="GAA0154603.1"/>
    <property type="molecule type" value="Genomic_DNA"/>
</dbReference>
<evidence type="ECO:0000313" key="1">
    <source>
        <dbReference type="EMBL" id="GAA0154603.1"/>
    </source>
</evidence>
<name>A0AAV3PU44_LITER</name>
<proteinExistence type="predicted"/>
<accession>A0AAV3PU44</accession>
<sequence>MAPALAPHLTTPYPRILARAVGGYRNREEEDGEPPDLWRPLERLLRPPGLWRTSRGGVEFVRRVDWSSRYEELTGVRELHNSGGAA</sequence>
<organism evidence="1 2">
    <name type="scientific">Lithospermum erythrorhizon</name>
    <name type="common">Purple gromwell</name>
    <name type="synonym">Lithospermum officinale var. erythrorhizon</name>
    <dbReference type="NCBI Taxonomy" id="34254"/>
    <lineage>
        <taxon>Eukaryota</taxon>
        <taxon>Viridiplantae</taxon>
        <taxon>Streptophyta</taxon>
        <taxon>Embryophyta</taxon>
        <taxon>Tracheophyta</taxon>
        <taxon>Spermatophyta</taxon>
        <taxon>Magnoliopsida</taxon>
        <taxon>eudicotyledons</taxon>
        <taxon>Gunneridae</taxon>
        <taxon>Pentapetalae</taxon>
        <taxon>asterids</taxon>
        <taxon>lamiids</taxon>
        <taxon>Boraginales</taxon>
        <taxon>Boraginaceae</taxon>
        <taxon>Boraginoideae</taxon>
        <taxon>Lithospermeae</taxon>
        <taxon>Lithospermum</taxon>
    </lineage>
</organism>